<reference evidence="5" key="5">
    <citation type="submission" date="2018-04" db="UniProtKB">
        <authorList>
            <consortium name="EnsemblFungi"/>
        </authorList>
    </citation>
    <scope>IDENTIFICATION</scope>
    <source>
        <strain evidence="5">R3-111a-1</strain>
    </source>
</reference>
<dbReference type="Proteomes" id="UP000006039">
    <property type="component" value="Unassembled WGS sequence"/>
</dbReference>
<feature type="region of interest" description="Disordered" evidence="1">
    <location>
        <begin position="236"/>
        <end position="290"/>
    </location>
</feature>
<evidence type="ECO:0000313" key="6">
    <source>
        <dbReference type="Proteomes" id="UP000006039"/>
    </source>
</evidence>
<gene>
    <name evidence="5" type="primary">20343123</name>
    <name evidence="4" type="ORF">GGTG_02665</name>
</gene>
<evidence type="ECO:0000313" key="4">
    <source>
        <dbReference type="EMBL" id="EJT77559.1"/>
    </source>
</evidence>
<feature type="chain" id="PRO_5015094281" description="Mid2 domain-containing protein" evidence="3">
    <location>
        <begin position="22"/>
        <end position="308"/>
    </location>
</feature>
<dbReference type="OrthoDB" id="3689214at2759"/>
<evidence type="ECO:0000256" key="2">
    <source>
        <dbReference type="SAM" id="Phobius"/>
    </source>
</evidence>
<organism evidence="4">
    <name type="scientific">Gaeumannomyces tritici (strain R3-111a-1)</name>
    <name type="common">Wheat and barley take-all root rot fungus</name>
    <name type="synonym">Gaeumannomyces graminis var. tritici</name>
    <dbReference type="NCBI Taxonomy" id="644352"/>
    <lineage>
        <taxon>Eukaryota</taxon>
        <taxon>Fungi</taxon>
        <taxon>Dikarya</taxon>
        <taxon>Ascomycota</taxon>
        <taxon>Pezizomycotina</taxon>
        <taxon>Sordariomycetes</taxon>
        <taxon>Sordariomycetidae</taxon>
        <taxon>Magnaporthales</taxon>
        <taxon>Magnaporthaceae</taxon>
        <taxon>Gaeumannomyces</taxon>
    </lineage>
</organism>
<dbReference type="EMBL" id="GL385396">
    <property type="protein sequence ID" value="EJT77559.1"/>
    <property type="molecule type" value="Genomic_DNA"/>
</dbReference>
<feature type="compositionally biased region" description="Pro residues" evidence="1">
    <location>
        <begin position="179"/>
        <end position="191"/>
    </location>
</feature>
<keyword evidence="3" id="KW-0732">Signal</keyword>
<dbReference type="VEuPathDB" id="FungiDB:GGTG_02665"/>
<dbReference type="GeneID" id="20343123"/>
<dbReference type="AlphaFoldDB" id="J3NN07"/>
<dbReference type="PANTHER" id="PTHR16861:SF4">
    <property type="entry name" value="SH3 DOMAIN PROTEIN (AFU_ORTHOLOGUE AFUA_1G13610)"/>
    <property type="match status" value="1"/>
</dbReference>
<keyword evidence="2" id="KW-0472">Membrane</keyword>
<evidence type="ECO:0000256" key="3">
    <source>
        <dbReference type="SAM" id="SignalP"/>
    </source>
</evidence>
<dbReference type="eggNOG" id="ENOG502STAJ">
    <property type="taxonomic scope" value="Eukaryota"/>
</dbReference>
<accession>J3NN07</accession>
<proteinExistence type="predicted"/>
<sequence length="308" mass="32272">MFRCRGLAVAGLALLLSAVVAQRTVQEAVWNVPSGKAKDLSQTFQLGQLVPLSWNAYNGTVCDLWLTTWDPNDPRYEYRINENVDLRRNGNMNWRVPTLGHTIEMAKQTAKFVLRFKPPSPSGVFKSNEPELSSPGFLLIMGDLSTATSASSSTSTSSSSTLSTEAGAVATPAKTPSSTPTPTPTPTPEPPAAGISGAAIGGIAAGAIAGLAAASVLVWLFIFRARKKRAAAAAASAENATYAGAPSKEGELEGGSSAYGSPPQQHKPYEAPGDYARHEAPGDSYAGGGGYVGGHQYQSWELDGSERR</sequence>
<feature type="compositionally biased region" description="Low complexity" evidence="1">
    <location>
        <begin position="150"/>
        <end position="178"/>
    </location>
</feature>
<reference evidence="5" key="4">
    <citation type="journal article" date="2015" name="G3 (Bethesda)">
        <title>Genome sequences of three phytopathogenic species of the Magnaporthaceae family of fungi.</title>
        <authorList>
            <person name="Okagaki L.H."/>
            <person name="Nunes C.C."/>
            <person name="Sailsbery J."/>
            <person name="Clay B."/>
            <person name="Brown D."/>
            <person name="John T."/>
            <person name="Oh Y."/>
            <person name="Young N."/>
            <person name="Fitzgerald M."/>
            <person name="Haas B.J."/>
            <person name="Zeng Q."/>
            <person name="Young S."/>
            <person name="Adiconis X."/>
            <person name="Fan L."/>
            <person name="Levin J.Z."/>
            <person name="Mitchell T.K."/>
            <person name="Okubara P.A."/>
            <person name="Farman M.L."/>
            <person name="Kohn L.M."/>
            <person name="Birren B."/>
            <person name="Ma L.-J."/>
            <person name="Dean R.A."/>
        </authorList>
    </citation>
    <scope>NUCLEOTIDE SEQUENCE</scope>
    <source>
        <strain evidence="5">R3-111a-1</strain>
    </source>
</reference>
<evidence type="ECO:0000313" key="5">
    <source>
        <dbReference type="EnsemblFungi" id="EJT77559"/>
    </source>
</evidence>
<feature type="transmembrane region" description="Helical" evidence="2">
    <location>
        <begin position="198"/>
        <end position="222"/>
    </location>
</feature>
<reference evidence="6" key="1">
    <citation type="submission" date="2010-07" db="EMBL/GenBank/DDBJ databases">
        <title>The genome sequence of Gaeumannomyces graminis var. tritici strain R3-111a-1.</title>
        <authorList>
            <consortium name="The Broad Institute Genome Sequencing Platform"/>
            <person name="Ma L.-J."/>
            <person name="Dead R."/>
            <person name="Young S."/>
            <person name="Zeng Q."/>
            <person name="Koehrsen M."/>
            <person name="Alvarado L."/>
            <person name="Berlin A."/>
            <person name="Chapman S.B."/>
            <person name="Chen Z."/>
            <person name="Freedman E."/>
            <person name="Gellesch M."/>
            <person name="Goldberg J."/>
            <person name="Griggs A."/>
            <person name="Gujja S."/>
            <person name="Heilman E.R."/>
            <person name="Heiman D."/>
            <person name="Hepburn T."/>
            <person name="Howarth C."/>
            <person name="Jen D."/>
            <person name="Larson L."/>
            <person name="Mehta T."/>
            <person name="Neiman D."/>
            <person name="Pearson M."/>
            <person name="Roberts A."/>
            <person name="Saif S."/>
            <person name="Shea T."/>
            <person name="Shenoy N."/>
            <person name="Sisk P."/>
            <person name="Stolte C."/>
            <person name="Sykes S."/>
            <person name="Walk T."/>
            <person name="White J."/>
            <person name="Yandava C."/>
            <person name="Haas B."/>
            <person name="Nusbaum C."/>
            <person name="Birren B."/>
        </authorList>
    </citation>
    <scope>NUCLEOTIDE SEQUENCE [LARGE SCALE GENOMIC DNA]</scope>
    <source>
        <strain evidence="6">R3-111a-1</strain>
    </source>
</reference>
<dbReference type="STRING" id="644352.J3NN07"/>
<feature type="compositionally biased region" description="Low complexity" evidence="1">
    <location>
        <begin position="236"/>
        <end position="245"/>
    </location>
</feature>
<evidence type="ECO:0000256" key="1">
    <source>
        <dbReference type="SAM" id="MobiDB-lite"/>
    </source>
</evidence>
<evidence type="ECO:0008006" key="7">
    <source>
        <dbReference type="Google" id="ProtNLM"/>
    </source>
</evidence>
<protein>
    <recommendedName>
        <fullName evidence="7">Mid2 domain-containing protein</fullName>
    </recommendedName>
</protein>
<dbReference type="RefSeq" id="XP_009218704.1">
    <property type="nucleotide sequence ID" value="XM_009220440.1"/>
</dbReference>
<dbReference type="EnsemblFungi" id="EJT77559">
    <property type="protein sequence ID" value="EJT77559"/>
    <property type="gene ID" value="GGTG_02665"/>
</dbReference>
<dbReference type="PANTHER" id="PTHR16861">
    <property type="entry name" value="GLYCOPROTEIN 38"/>
    <property type="match status" value="1"/>
</dbReference>
<dbReference type="HOGENOM" id="CLU_078561_0_0_1"/>
<keyword evidence="6" id="KW-1185">Reference proteome</keyword>
<keyword evidence="2" id="KW-1133">Transmembrane helix</keyword>
<reference evidence="4" key="2">
    <citation type="submission" date="2010-07" db="EMBL/GenBank/DDBJ databases">
        <authorList>
            <consortium name="The Broad Institute Genome Sequencing Platform"/>
            <consortium name="Broad Institute Genome Sequencing Center for Infectious Disease"/>
            <person name="Ma L.-J."/>
            <person name="Dead R."/>
            <person name="Young S."/>
            <person name="Zeng Q."/>
            <person name="Koehrsen M."/>
            <person name="Alvarado L."/>
            <person name="Berlin A."/>
            <person name="Chapman S.B."/>
            <person name="Chen Z."/>
            <person name="Freedman E."/>
            <person name="Gellesch M."/>
            <person name="Goldberg J."/>
            <person name="Griggs A."/>
            <person name="Gujja S."/>
            <person name="Heilman E.R."/>
            <person name="Heiman D."/>
            <person name="Hepburn T."/>
            <person name="Howarth C."/>
            <person name="Jen D."/>
            <person name="Larson L."/>
            <person name="Mehta T."/>
            <person name="Neiman D."/>
            <person name="Pearson M."/>
            <person name="Roberts A."/>
            <person name="Saif S."/>
            <person name="Shea T."/>
            <person name="Shenoy N."/>
            <person name="Sisk P."/>
            <person name="Stolte C."/>
            <person name="Sykes S."/>
            <person name="Walk T."/>
            <person name="White J."/>
            <person name="Yandava C."/>
            <person name="Haas B."/>
            <person name="Nusbaum C."/>
            <person name="Birren B."/>
        </authorList>
    </citation>
    <scope>NUCLEOTIDE SEQUENCE</scope>
    <source>
        <strain evidence="4">R3-111a-1</strain>
    </source>
</reference>
<feature type="signal peptide" evidence="3">
    <location>
        <begin position="1"/>
        <end position="21"/>
    </location>
</feature>
<keyword evidence="2" id="KW-0812">Transmembrane</keyword>
<feature type="region of interest" description="Disordered" evidence="1">
    <location>
        <begin position="150"/>
        <end position="194"/>
    </location>
</feature>
<name>J3NN07_GAET3</name>
<reference evidence="4" key="3">
    <citation type="submission" date="2010-09" db="EMBL/GenBank/DDBJ databases">
        <title>Annotation of Gaeumannomyces graminis var. tritici R3-111a-1.</title>
        <authorList>
            <consortium name="The Broad Institute Genome Sequencing Platform"/>
            <person name="Ma L.-J."/>
            <person name="Dead R."/>
            <person name="Young S.K."/>
            <person name="Zeng Q."/>
            <person name="Gargeya S."/>
            <person name="Fitzgerald M."/>
            <person name="Haas B."/>
            <person name="Abouelleil A."/>
            <person name="Alvarado L."/>
            <person name="Arachchi H.M."/>
            <person name="Berlin A."/>
            <person name="Brown A."/>
            <person name="Chapman S.B."/>
            <person name="Chen Z."/>
            <person name="Dunbar C."/>
            <person name="Freedman E."/>
            <person name="Gearin G."/>
            <person name="Gellesch M."/>
            <person name="Goldberg J."/>
            <person name="Griggs A."/>
            <person name="Gujja S."/>
            <person name="Heiman D."/>
            <person name="Howarth C."/>
            <person name="Larson L."/>
            <person name="Lui A."/>
            <person name="MacDonald P.J.P."/>
            <person name="Mehta T."/>
            <person name="Montmayeur A."/>
            <person name="Murphy C."/>
            <person name="Neiman D."/>
            <person name="Pearson M."/>
            <person name="Priest M."/>
            <person name="Roberts A."/>
            <person name="Saif S."/>
            <person name="Shea T."/>
            <person name="Shenoy N."/>
            <person name="Sisk P."/>
            <person name="Stolte C."/>
            <person name="Sykes S."/>
            <person name="Yandava C."/>
            <person name="Wortman J."/>
            <person name="Nusbaum C."/>
            <person name="Birren B."/>
        </authorList>
    </citation>
    <scope>NUCLEOTIDE SEQUENCE</scope>
    <source>
        <strain evidence="4">R3-111a-1</strain>
    </source>
</reference>